<dbReference type="CDD" id="cd03396">
    <property type="entry name" value="PAP2_like_6"/>
    <property type="match status" value="1"/>
</dbReference>
<dbReference type="RefSeq" id="WP_126539721.1">
    <property type="nucleotide sequence ID" value="NZ_BSPM01000002.1"/>
</dbReference>
<dbReference type="InterPro" id="IPR036938">
    <property type="entry name" value="PAP2/HPO_sf"/>
</dbReference>
<dbReference type="SUPFAM" id="SSF48317">
    <property type="entry name" value="Acid phosphatase/Vanadium-dependent haloperoxidase"/>
    <property type="match status" value="1"/>
</dbReference>
<feature type="transmembrane region" description="Helical" evidence="1">
    <location>
        <begin position="20"/>
        <end position="37"/>
    </location>
</feature>
<dbReference type="AlphaFoldDB" id="A0A4R6RCS3"/>
<reference evidence="3 4" key="1">
    <citation type="submission" date="2019-03" db="EMBL/GenBank/DDBJ databases">
        <title>Genomic Encyclopedia of Type Strains, Phase IV (KMG-IV): sequencing the most valuable type-strain genomes for metagenomic binning, comparative biology and taxonomic classification.</title>
        <authorList>
            <person name="Goeker M."/>
        </authorList>
    </citation>
    <scope>NUCLEOTIDE SEQUENCE [LARGE SCALE GENOMIC DNA]</scope>
    <source>
        <strain evidence="3 4">DSM 102969</strain>
    </source>
</reference>
<dbReference type="EMBL" id="SNXY01000008">
    <property type="protein sequence ID" value="TDP83963.1"/>
    <property type="molecule type" value="Genomic_DNA"/>
</dbReference>
<evidence type="ECO:0000313" key="4">
    <source>
        <dbReference type="Proteomes" id="UP000294547"/>
    </source>
</evidence>
<dbReference type="Proteomes" id="UP000294547">
    <property type="component" value="Unassembled WGS sequence"/>
</dbReference>
<evidence type="ECO:0000256" key="1">
    <source>
        <dbReference type="SAM" id="Phobius"/>
    </source>
</evidence>
<dbReference type="Gene3D" id="1.20.144.10">
    <property type="entry name" value="Phosphatidic acid phosphatase type 2/haloperoxidase"/>
    <property type="match status" value="1"/>
</dbReference>
<comment type="caution">
    <text evidence="3">The sequence shown here is derived from an EMBL/GenBank/DDBJ whole genome shotgun (WGS) entry which is preliminary data.</text>
</comment>
<organism evidence="3 4">
    <name type="scientific">Oharaeibacter diazotrophicus</name>
    <dbReference type="NCBI Taxonomy" id="1920512"/>
    <lineage>
        <taxon>Bacteria</taxon>
        <taxon>Pseudomonadati</taxon>
        <taxon>Pseudomonadota</taxon>
        <taxon>Alphaproteobacteria</taxon>
        <taxon>Hyphomicrobiales</taxon>
        <taxon>Pleomorphomonadaceae</taxon>
        <taxon>Oharaeibacter</taxon>
    </lineage>
</organism>
<keyword evidence="4" id="KW-1185">Reference proteome</keyword>
<keyword evidence="1" id="KW-1133">Transmembrane helix</keyword>
<dbReference type="Pfam" id="PF01569">
    <property type="entry name" value="PAP2"/>
    <property type="match status" value="1"/>
</dbReference>
<proteinExistence type="predicted"/>
<protein>
    <submittedName>
        <fullName evidence="3">PAP2 superfamily protein</fullName>
    </submittedName>
</protein>
<accession>A0A4R6RCS3</accession>
<keyword evidence="1" id="KW-0812">Transmembrane</keyword>
<evidence type="ECO:0000259" key="2">
    <source>
        <dbReference type="Pfam" id="PF01569"/>
    </source>
</evidence>
<sequence length="274" mass="28336">MDGADGAMRRVAAFARRHPVRSTLAATALLSLALWLAPGLDLAVTRAFYVDGVGFPAAAVPFLRDLRGLGMAAFTWTMVAAALALAVPFLADGARFLLPPRAGLFLLAAGAIGPGLLVNGLLKGWWGRARPATVVDFGGDRAFSGPWVIADGCTSNCSFVSGEASSSLLLVGFAMIAPKGWKPAVLAGTLAFSAVMSLNRIAFGGHFLSDVLIAWCLTLAVLLAVHRAVYGPESRLTDADLAEALGAAGARMRAGLGAAMARALRFLAIFGRNA</sequence>
<feature type="transmembrane region" description="Helical" evidence="1">
    <location>
        <begin position="207"/>
        <end position="225"/>
    </location>
</feature>
<keyword evidence="1" id="KW-0472">Membrane</keyword>
<feature type="transmembrane region" description="Helical" evidence="1">
    <location>
        <begin position="103"/>
        <end position="122"/>
    </location>
</feature>
<evidence type="ECO:0000313" key="3">
    <source>
        <dbReference type="EMBL" id="TDP83963.1"/>
    </source>
</evidence>
<feature type="transmembrane region" description="Helical" evidence="1">
    <location>
        <begin position="70"/>
        <end position="91"/>
    </location>
</feature>
<name>A0A4R6RCS3_9HYPH</name>
<feature type="domain" description="Phosphatidic acid phosphatase type 2/haloperoxidase" evidence="2">
    <location>
        <begin position="108"/>
        <end position="229"/>
    </location>
</feature>
<dbReference type="OrthoDB" id="9813524at2"/>
<gene>
    <name evidence="3" type="ORF">EDD54_2564</name>
</gene>
<dbReference type="InterPro" id="IPR000326">
    <property type="entry name" value="PAP2/HPO"/>
</dbReference>